<dbReference type="EC" id="2.7.7.65" evidence="3"/>
<gene>
    <name evidence="3" type="ORF">ACFFRE_13395</name>
</gene>
<dbReference type="InterPro" id="IPR000160">
    <property type="entry name" value="GGDEF_dom"/>
</dbReference>
<evidence type="ECO:0000313" key="3">
    <source>
        <dbReference type="EMBL" id="MFC0083124.1"/>
    </source>
</evidence>
<keyword evidence="1" id="KW-0472">Membrane</keyword>
<dbReference type="PROSITE" id="PS50887">
    <property type="entry name" value="GGDEF"/>
    <property type="match status" value="1"/>
</dbReference>
<feature type="transmembrane region" description="Helical" evidence="1">
    <location>
        <begin position="38"/>
        <end position="57"/>
    </location>
</feature>
<dbReference type="CDD" id="cd01949">
    <property type="entry name" value="GGDEF"/>
    <property type="match status" value="1"/>
</dbReference>
<accession>A0ABV6C613</accession>
<name>A0ABV6C613_9ACTN</name>
<evidence type="ECO:0000256" key="1">
    <source>
        <dbReference type="SAM" id="Phobius"/>
    </source>
</evidence>
<comment type="caution">
    <text evidence="3">The sequence shown here is derived from an EMBL/GenBank/DDBJ whole genome shotgun (WGS) entry which is preliminary data.</text>
</comment>
<dbReference type="RefSeq" id="WP_377790866.1">
    <property type="nucleotide sequence ID" value="NZ_JBHLYQ010000271.1"/>
</dbReference>
<dbReference type="Gene3D" id="3.30.70.270">
    <property type="match status" value="1"/>
</dbReference>
<organism evidence="3 4">
    <name type="scientific">Aciditerrimonas ferrireducens</name>
    <dbReference type="NCBI Taxonomy" id="667306"/>
    <lineage>
        <taxon>Bacteria</taxon>
        <taxon>Bacillati</taxon>
        <taxon>Actinomycetota</taxon>
        <taxon>Acidimicrobiia</taxon>
        <taxon>Acidimicrobiales</taxon>
        <taxon>Acidimicrobiaceae</taxon>
        <taxon>Aciditerrimonas</taxon>
    </lineage>
</organism>
<proteinExistence type="predicted"/>
<dbReference type="Pfam" id="PF00990">
    <property type="entry name" value="GGDEF"/>
    <property type="match status" value="1"/>
</dbReference>
<keyword evidence="4" id="KW-1185">Reference proteome</keyword>
<dbReference type="InterPro" id="IPR050469">
    <property type="entry name" value="Diguanylate_Cyclase"/>
</dbReference>
<dbReference type="InterPro" id="IPR029787">
    <property type="entry name" value="Nucleotide_cyclase"/>
</dbReference>
<reference evidence="3 4" key="1">
    <citation type="submission" date="2024-09" db="EMBL/GenBank/DDBJ databases">
        <authorList>
            <person name="Sun Q."/>
            <person name="Mori K."/>
        </authorList>
    </citation>
    <scope>NUCLEOTIDE SEQUENCE [LARGE SCALE GENOMIC DNA]</scope>
    <source>
        <strain evidence="3 4">JCM 15389</strain>
    </source>
</reference>
<feature type="domain" description="GGDEF" evidence="2">
    <location>
        <begin position="98"/>
        <end position="218"/>
    </location>
</feature>
<keyword evidence="3" id="KW-0808">Transferase</keyword>
<feature type="non-terminal residue" evidence="3">
    <location>
        <position position="1"/>
    </location>
</feature>
<dbReference type="PANTHER" id="PTHR45138:SF24">
    <property type="entry name" value="DIGUANYLATE CYCLASE DGCC-RELATED"/>
    <property type="match status" value="1"/>
</dbReference>
<evidence type="ECO:0000313" key="4">
    <source>
        <dbReference type="Proteomes" id="UP001589788"/>
    </source>
</evidence>
<evidence type="ECO:0000259" key="2">
    <source>
        <dbReference type="PROSITE" id="PS50887"/>
    </source>
</evidence>
<dbReference type="Proteomes" id="UP001589788">
    <property type="component" value="Unassembled WGS sequence"/>
</dbReference>
<keyword evidence="3" id="KW-0548">Nucleotidyltransferase</keyword>
<dbReference type="PANTHER" id="PTHR45138">
    <property type="entry name" value="REGULATORY COMPONENTS OF SENSORY TRANSDUCTION SYSTEM"/>
    <property type="match status" value="1"/>
</dbReference>
<protein>
    <submittedName>
        <fullName evidence="3">GGDEF domain-containing protein</fullName>
        <ecNumber evidence="3">2.7.7.65</ecNumber>
    </submittedName>
</protein>
<dbReference type="EMBL" id="JBHLYQ010000271">
    <property type="protein sequence ID" value="MFC0083124.1"/>
    <property type="molecule type" value="Genomic_DNA"/>
</dbReference>
<keyword evidence="1" id="KW-1133">Transmembrane helix</keyword>
<keyword evidence="1" id="KW-0812">Transmembrane</keyword>
<dbReference type="InterPro" id="IPR043128">
    <property type="entry name" value="Rev_trsase/Diguanyl_cyclase"/>
</dbReference>
<sequence>QAALSVPRRAQGLLVLVALLAGLAAGLARLGNQPLGPAWPLVGLASALAGAAVAGALRQVERALAEAAVADPLTGLPNRRALGPLLRRELARCARLGDPLTVAVVDLDGFKAVNDDRGHHGGDALLVHLARAWRAALRPFDVLARTGGDEFVLVLPATTAEEAVHVLQRLRRVHPQRFSAGVAQRAPGASPADLLQQADAGCYAAKRLGRGRTVVVPGAADPHPPRAAGAD</sequence>
<dbReference type="GO" id="GO:0052621">
    <property type="term" value="F:diguanylate cyclase activity"/>
    <property type="evidence" value="ECO:0007669"/>
    <property type="project" value="UniProtKB-EC"/>
</dbReference>
<dbReference type="NCBIfam" id="TIGR00254">
    <property type="entry name" value="GGDEF"/>
    <property type="match status" value="1"/>
</dbReference>
<dbReference type="SUPFAM" id="SSF55073">
    <property type="entry name" value="Nucleotide cyclase"/>
    <property type="match status" value="1"/>
</dbReference>
<dbReference type="SMART" id="SM00267">
    <property type="entry name" value="GGDEF"/>
    <property type="match status" value="1"/>
</dbReference>